<dbReference type="InterPro" id="IPR029062">
    <property type="entry name" value="Class_I_gatase-like"/>
</dbReference>
<dbReference type="GO" id="GO:0043752">
    <property type="term" value="F:adenosylcobinamide kinase activity"/>
    <property type="evidence" value="ECO:0007669"/>
    <property type="project" value="InterPro"/>
</dbReference>
<dbReference type="Gene3D" id="3.40.50.880">
    <property type="match status" value="1"/>
</dbReference>
<feature type="domain" description="CobQ/CobB/MinD/ParA nucleotide binding" evidence="5">
    <location>
        <begin position="9"/>
        <end position="230"/>
    </location>
</feature>
<dbReference type="InterPro" id="IPR011698">
    <property type="entry name" value="GATase_3"/>
</dbReference>
<evidence type="ECO:0000313" key="8">
    <source>
        <dbReference type="Proteomes" id="UP000321827"/>
    </source>
</evidence>
<dbReference type="RefSeq" id="WP_147146921.1">
    <property type="nucleotide sequence ID" value="NZ_BJXN01000007.1"/>
</dbReference>
<dbReference type="InterPro" id="IPR033949">
    <property type="entry name" value="CobQ_GATase1"/>
</dbReference>
<evidence type="ECO:0000259" key="5">
    <source>
        <dbReference type="Pfam" id="PF01656"/>
    </source>
</evidence>
<evidence type="ECO:0000256" key="2">
    <source>
        <dbReference type="ARBA" id="ARBA00022573"/>
    </source>
</evidence>
<dbReference type="UniPathway" id="UPA00148">
    <property type="reaction ID" value="UER00236"/>
</dbReference>
<dbReference type="NCBIfam" id="NF004469">
    <property type="entry name" value="PRK05800.1"/>
    <property type="match status" value="1"/>
</dbReference>
<dbReference type="InterPro" id="IPR004459">
    <property type="entry name" value="CobQ_synth"/>
</dbReference>
<dbReference type="Pfam" id="PF07685">
    <property type="entry name" value="GATase_3"/>
    <property type="match status" value="1"/>
</dbReference>
<dbReference type="Proteomes" id="UP000321827">
    <property type="component" value="Unassembled WGS sequence"/>
</dbReference>
<dbReference type="NCBIfam" id="TIGR00313">
    <property type="entry name" value="cobQ"/>
    <property type="match status" value="1"/>
</dbReference>
<dbReference type="Pfam" id="PF01656">
    <property type="entry name" value="CbiA"/>
    <property type="match status" value="1"/>
</dbReference>
<dbReference type="OrthoDB" id="9808302at2"/>
<sequence length="659" mass="69446">MARRLAPVLMVQGTTSGAGKSLLVTALARWFARRGLRVAPFKAQNMSNHARVAAGGEMGSAQYLQARAAGAVPEVRMNPVLLKPEADTRSQVVVLGRYDPGLSRTPWTERKSRLWPLVRESLRALREEYELIVAEGAGSPAEVNLRAGDIVNMAVAREAGAAVLLVADIDRGGAFAHLWGTWSLLAPEERALVRGFVLNKFRGDAGLLAPAPDLLERWTGVPTLGVLPYLRHHLPDEDAPLLGHAASAEGPRVAIVAYPYASNLDEFWPLAELARVELVREPAALADAELVVLPGSKHVAASAAWLASSGMGRAVKEHAESGKPVLGVCGGLQLLGREVQDPEGVEGAAEGLGLLELETTMDPQKTVRRTRARFAALEGFWAPLAGLEVAGYEIHHGHSRAGGATREAMAGGLAFARGNVLGVYLHGLFEDPAVQRALFGRAAAGLEAEFERLADALEAHLDMDRIEALALGESAPAKAAGTAPGEPPGGPRLVLYLGGARAGKSAAALARARALGGEAVSFVATAEAGDEEMAARAAAHRAERPAAWETIEEPRDAAAALARARHDVVVLDCLTLLVSNLLLDGGEAAVREGVEALLAAWRESGKTLIVVSNEVGMGIVPTVALARRYRDLLGWTNRTVAAAADEVRLVVAGRELPLG</sequence>
<dbReference type="InterPro" id="IPR047045">
    <property type="entry name" value="CobQ_N"/>
</dbReference>
<evidence type="ECO:0000256" key="3">
    <source>
        <dbReference type="ARBA" id="ARBA00022962"/>
    </source>
</evidence>
<dbReference type="GO" id="GO:0009236">
    <property type="term" value="P:cobalamin biosynthetic process"/>
    <property type="evidence" value="ECO:0007669"/>
    <property type="project" value="UniProtKB-UniRule"/>
</dbReference>
<dbReference type="Pfam" id="PF02283">
    <property type="entry name" value="CobU"/>
    <property type="match status" value="1"/>
</dbReference>
<dbReference type="InterPro" id="IPR003203">
    <property type="entry name" value="CobU/CobP"/>
</dbReference>
<comment type="function">
    <text evidence="4">Catalyzes amidations at positions B, D, E, and G on adenosylcobyrinic A,C-diamide. NH(2) groups are provided by glutamine, and one molecule of ATP is hydrogenolyzed for each amidation.</text>
</comment>
<dbReference type="GO" id="GO:0000166">
    <property type="term" value="F:nucleotide binding"/>
    <property type="evidence" value="ECO:0007669"/>
    <property type="project" value="InterPro"/>
</dbReference>
<dbReference type="Gene3D" id="3.40.50.300">
    <property type="entry name" value="P-loop containing nucleotide triphosphate hydrolases"/>
    <property type="match status" value="2"/>
</dbReference>
<proteinExistence type="inferred from homology"/>
<dbReference type="PROSITE" id="PS51274">
    <property type="entry name" value="GATASE_COBBQ"/>
    <property type="match status" value="1"/>
</dbReference>
<feature type="active site" evidence="4">
    <location>
        <position position="426"/>
    </location>
</feature>
<comment type="caution">
    <text evidence="7">The sequence shown here is derived from an EMBL/GenBank/DDBJ whole genome shotgun (WGS) entry which is preliminary data.</text>
</comment>
<dbReference type="EMBL" id="BJXN01000007">
    <property type="protein sequence ID" value="GEM89787.1"/>
    <property type="molecule type" value="Genomic_DNA"/>
</dbReference>
<comment type="pathway">
    <text evidence="1 4">Cofactor biosynthesis; adenosylcobalamin biosynthesis.</text>
</comment>
<reference evidence="7 8" key="1">
    <citation type="submission" date="2019-07" db="EMBL/GenBank/DDBJ databases">
        <title>Whole genome shotgun sequence of Oceanithermus desulfurans NBRC 100063.</title>
        <authorList>
            <person name="Hosoyama A."/>
            <person name="Uohara A."/>
            <person name="Ohji S."/>
            <person name="Ichikawa N."/>
        </authorList>
    </citation>
    <scope>NUCLEOTIDE SEQUENCE [LARGE SCALE GENOMIC DNA]</scope>
    <source>
        <strain evidence="7 8">NBRC 100063</strain>
    </source>
</reference>
<dbReference type="NCBIfam" id="NF001989">
    <property type="entry name" value="PRK00784.1"/>
    <property type="match status" value="1"/>
</dbReference>
<dbReference type="GO" id="GO:0015420">
    <property type="term" value="F:ABC-type vitamin B12 transporter activity"/>
    <property type="evidence" value="ECO:0007669"/>
    <property type="project" value="UniProtKB-UniRule"/>
</dbReference>
<evidence type="ECO:0000256" key="4">
    <source>
        <dbReference type="HAMAP-Rule" id="MF_00028"/>
    </source>
</evidence>
<feature type="active site" description="Nucleophile" evidence="4">
    <location>
        <position position="329"/>
    </location>
</feature>
<protein>
    <recommendedName>
        <fullName evidence="4">Cobyric acid synthase</fullName>
    </recommendedName>
</protein>
<keyword evidence="2 4" id="KW-0169">Cobalamin biosynthesis</keyword>
<dbReference type="SUPFAM" id="SSF52317">
    <property type="entry name" value="Class I glutamine amidotransferase-like"/>
    <property type="match status" value="1"/>
</dbReference>
<accession>A0A511RL50</accession>
<dbReference type="PROSITE" id="PS51273">
    <property type="entry name" value="GATASE_TYPE_1"/>
    <property type="match status" value="1"/>
</dbReference>
<evidence type="ECO:0000259" key="6">
    <source>
        <dbReference type="Pfam" id="PF07685"/>
    </source>
</evidence>
<dbReference type="CDD" id="cd05389">
    <property type="entry name" value="CobQ_N"/>
    <property type="match status" value="1"/>
</dbReference>
<comment type="similarity">
    <text evidence="4">Belongs to the CobB/CobQ family. CobQ subfamily.</text>
</comment>
<dbReference type="AlphaFoldDB" id="A0A511RL50"/>
<evidence type="ECO:0000313" key="7">
    <source>
        <dbReference type="EMBL" id="GEM89787.1"/>
    </source>
</evidence>
<evidence type="ECO:0000256" key="1">
    <source>
        <dbReference type="ARBA" id="ARBA00004953"/>
    </source>
</evidence>
<keyword evidence="3 4" id="KW-0315">Glutamine amidotransferase</keyword>
<name>A0A511RL50_9DEIN</name>
<feature type="domain" description="CobB/CobQ-like glutamine amidotransferase" evidence="6">
    <location>
        <begin position="252"/>
        <end position="432"/>
    </location>
</feature>
<dbReference type="InterPro" id="IPR002586">
    <property type="entry name" value="CobQ/CobB/MinD/ParA_Nub-bd_dom"/>
</dbReference>
<dbReference type="HAMAP" id="MF_00028">
    <property type="entry name" value="CobQ"/>
    <property type="match status" value="1"/>
</dbReference>
<dbReference type="CDD" id="cd01750">
    <property type="entry name" value="GATase1_CobQ"/>
    <property type="match status" value="1"/>
</dbReference>
<dbReference type="PANTHER" id="PTHR21343">
    <property type="entry name" value="DETHIOBIOTIN SYNTHETASE"/>
    <property type="match status" value="1"/>
</dbReference>
<dbReference type="InterPro" id="IPR027417">
    <property type="entry name" value="P-loop_NTPase"/>
</dbReference>
<dbReference type="SUPFAM" id="SSF52540">
    <property type="entry name" value="P-loop containing nucleoside triphosphate hydrolases"/>
    <property type="match status" value="2"/>
</dbReference>
<gene>
    <name evidence="4 7" type="primary">cobQ</name>
    <name evidence="7" type="ORF">ODE01S_12210</name>
</gene>
<organism evidence="7 8">
    <name type="scientific">Oceanithermus desulfurans NBRC 100063</name>
    <dbReference type="NCBI Taxonomy" id="1227550"/>
    <lineage>
        <taxon>Bacteria</taxon>
        <taxon>Thermotogati</taxon>
        <taxon>Deinococcota</taxon>
        <taxon>Deinococci</taxon>
        <taxon>Thermales</taxon>
        <taxon>Thermaceae</taxon>
        <taxon>Oceanithermus</taxon>
    </lineage>
</organism>
<dbReference type="PANTHER" id="PTHR21343:SF1">
    <property type="entry name" value="COBYRIC ACID SYNTHASE"/>
    <property type="match status" value="1"/>
</dbReference>